<feature type="compositionally biased region" description="Basic and acidic residues" evidence="7">
    <location>
        <begin position="309"/>
        <end position="318"/>
    </location>
</feature>
<dbReference type="PANTHER" id="PTHR12228:SF0">
    <property type="entry name" value="TATA-BOX BINDING PROTEIN ASSOCIATED FACTOR 7"/>
    <property type="match status" value="1"/>
</dbReference>
<feature type="compositionally biased region" description="Acidic residues" evidence="7">
    <location>
        <begin position="252"/>
        <end position="267"/>
    </location>
</feature>
<keyword evidence="10" id="KW-1185">Reference proteome</keyword>
<organism evidence="9 10">
    <name type="scientific">Phascolomyces articulosus</name>
    <dbReference type="NCBI Taxonomy" id="60185"/>
    <lineage>
        <taxon>Eukaryota</taxon>
        <taxon>Fungi</taxon>
        <taxon>Fungi incertae sedis</taxon>
        <taxon>Mucoromycota</taxon>
        <taxon>Mucoromycotina</taxon>
        <taxon>Mucoromycetes</taxon>
        <taxon>Mucorales</taxon>
        <taxon>Lichtheimiaceae</taxon>
        <taxon>Phascolomyces</taxon>
    </lineage>
</organism>
<feature type="compositionally biased region" description="Acidic residues" evidence="7">
    <location>
        <begin position="274"/>
        <end position="308"/>
    </location>
</feature>
<dbReference type="InterPro" id="IPR006751">
    <property type="entry name" value="TAFII55_prot_cons_reg"/>
</dbReference>
<evidence type="ECO:0000313" key="9">
    <source>
        <dbReference type="EMBL" id="KAI9261532.1"/>
    </source>
</evidence>
<dbReference type="GO" id="GO:0016251">
    <property type="term" value="F:RNA polymerase II general transcription initiation factor activity"/>
    <property type="evidence" value="ECO:0007669"/>
    <property type="project" value="TreeGrafter"/>
</dbReference>
<dbReference type="GO" id="GO:0005669">
    <property type="term" value="C:transcription factor TFIID complex"/>
    <property type="evidence" value="ECO:0007669"/>
    <property type="project" value="InterPro"/>
</dbReference>
<gene>
    <name evidence="9" type="ORF">BDA99DRAFT_511632</name>
</gene>
<keyword evidence="6" id="KW-0175">Coiled coil</keyword>
<feature type="region of interest" description="Disordered" evidence="7">
    <location>
        <begin position="1"/>
        <end position="81"/>
    </location>
</feature>
<evidence type="ECO:0000313" key="10">
    <source>
        <dbReference type="Proteomes" id="UP001209540"/>
    </source>
</evidence>
<keyword evidence="4" id="KW-0804">Transcription</keyword>
<comment type="similarity">
    <text evidence="2">Belongs to the TAF7 family.</text>
</comment>
<protein>
    <submittedName>
        <fullName evidence="9">TAFII55 protein conserved region-domain-containing protein</fullName>
    </submittedName>
</protein>
<proteinExistence type="inferred from homology"/>
<feature type="domain" description="TAFII55 protein conserved region" evidence="8">
    <location>
        <begin position="81"/>
        <end position="228"/>
    </location>
</feature>
<reference evidence="9" key="2">
    <citation type="submission" date="2023-02" db="EMBL/GenBank/DDBJ databases">
        <authorList>
            <consortium name="DOE Joint Genome Institute"/>
            <person name="Mondo S.J."/>
            <person name="Chang Y."/>
            <person name="Wang Y."/>
            <person name="Ahrendt S."/>
            <person name="Andreopoulos W."/>
            <person name="Barry K."/>
            <person name="Beard J."/>
            <person name="Benny G.L."/>
            <person name="Blankenship S."/>
            <person name="Bonito G."/>
            <person name="Cuomo C."/>
            <person name="Desiro A."/>
            <person name="Gervers K.A."/>
            <person name="Hundley H."/>
            <person name="Kuo A."/>
            <person name="LaButti K."/>
            <person name="Lang B.F."/>
            <person name="Lipzen A."/>
            <person name="O'Donnell K."/>
            <person name="Pangilinan J."/>
            <person name="Reynolds N."/>
            <person name="Sandor L."/>
            <person name="Smith M.W."/>
            <person name="Tsang A."/>
            <person name="Grigoriev I.V."/>
            <person name="Stajich J.E."/>
            <person name="Spatafora J.W."/>
        </authorList>
    </citation>
    <scope>NUCLEOTIDE SEQUENCE</scope>
    <source>
        <strain evidence="9">RSA 2281</strain>
    </source>
</reference>
<dbReference type="EMBL" id="JAIXMP010000015">
    <property type="protein sequence ID" value="KAI9261532.1"/>
    <property type="molecule type" value="Genomic_DNA"/>
</dbReference>
<evidence type="ECO:0000259" key="8">
    <source>
        <dbReference type="SMART" id="SM01370"/>
    </source>
</evidence>
<keyword evidence="3" id="KW-0805">Transcription regulation</keyword>
<feature type="coiled-coil region" evidence="6">
    <location>
        <begin position="202"/>
        <end position="229"/>
    </location>
</feature>
<comment type="caution">
    <text evidence="9">The sequence shown here is derived from an EMBL/GenBank/DDBJ whole genome shotgun (WGS) entry which is preliminary data.</text>
</comment>
<dbReference type="AlphaFoldDB" id="A0AAD5JZ07"/>
<comment type="subcellular location">
    <subcellularLocation>
        <location evidence="1">Nucleus</location>
    </subcellularLocation>
</comment>
<dbReference type="Proteomes" id="UP001209540">
    <property type="component" value="Unassembled WGS sequence"/>
</dbReference>
<accession>A0AAD5JZ07</accession>
<name>A0AAD5JZ07_9FUNG</name>
<sequence length="380" mass="43279">MDSVATTIPASTTTTKPEKPEKGKGKRSRKSGDSKPIKIKLTTKKNNQSGASSSLAAANADGNTNGGQSGSEDEDEPEAAIEEHLILRLPQGEMCEQLRECVRKREVPEDVKLQMKDSRRGQFSLGGRKYDTTLVDLPTIIESQKTFDKKQFYKTADISQMLLVDDGTVPSEEPNMRSGDPYVFQHGLTPPLKHVRRRRFRKKLSKRAIEEVEQEVERLLEVDAQAEDVQYEVFDNRELEMENESDVGTQDIDIDMSEAGSESDDDLAAAIDRDLEELDEDDRDEDNEEEEEEEEEEDSDEEEDDDERGDTGEIEQKRQEIAEIKQAIQRKTDNLKSAPNAMLKKRFEDELEKLKKELALKEAYLAEMNKEMNKQKEQQS</sequence>
<evidence type="ECO:0000256" key="6">
    <source>
        <dbReference type="SAM" id="Coils"/>
    </source>
</evidence>
<dbReference type="InterPro" id="IPR037817">
    <property type="entry name" value="TAF7"/>
</dbReference>
<evidence type="ECO:0000256" key="3">
    <source>
        <dbReference type="ARBA" id="ARBA00023015"/>
    </source>
</evidence>
<feature type="region of interest" description="Disordered" evidence="7">
    <location>
        <begin position="232"/>
        <end position="318"/>
    </location>
</feature>
<evidence type="ECO:0000256" key="7">
    <source>
        <dbReference type="SAM" id="MobiDB-lite"/>
    </source>
</evidence>
<feature type="compositionally biased region" description="Low complexity" evidence="7">
    <location>
        <begin position="46"/>
        <end position="63"/>
    </location>
</feature>
<feature type="compositionally biased region" description="Low complexity" evidence="7">
    <location>
        <begin position="1"/>
        <end position="15"/>
    </location>
</feature>
<evidence type="ECO:0000256" key="2">
    <source>
        <dbReference type="ARBA" id="ARBA00009368"/>
    </source>
</evidence>
<keyword evidence="5" id="KW-0539">Nucleus</keyword>
<dbReference type="SMART" id="SM01370">
    <property type="entry name" value="TAFII55_N"/>
    <property type="match status" value="1"/>
</dbReference>
<reference evidence="9" key="1">
    <citation type="journal article" date="2022" name="IScience">
        <title>Evolution of zygomycete secretomes and the origins of terrestrial fungal ecologies.</title>
        <authorList>
            <person name="Chang Y."/>
            <person name="Wang Y."/>
            <person name="Mondo S."/>
            <person name="Ahrendt S."/>
            <person name="Andreopoulos W."/>
            <person name="Barry K."/>
            <person name="Beard J."/>
            <person name="Benny G.L."/>
            <person name="Blankenship S."/>
            <person name="Bonito G."/>
            <person name="Cuomo C."/>
            <person name="Desiro A."/>
            <person name="Gervers K.A."/>
            <person name="Hundley H."/>
            <person name="Kuo A."/>
            <person name="LaButti K."/>
            <person name="Lang B.F."/>
            <person name="Lipzen A."/>
            <person name="O'Donnell K."/>
            <person name="Pangilinan J."/>
            <person name="Reynolds N."/>
            <person name="Sandor L."/>
            <person name="Smith M.E."/>
            <person name="Tsang A."/>
            <person name="Grigoriev I.V."/>
            <person name="Stajich J.E."/>
            <person name="Spatafora J.W."/>
        </authorList>
    </citation>
    <scope>NUCLEOTIDE SEQUENCE</scope>
    <source>
        <strain evidence="9">RSA 2281</strain>
    </source>
</reference>
<evidence type="ECO:0000256" key="1">
    <source>
        <dbReference type="ARBA" id="ARBA00004123"/>
    </source>
</evidence>
<dbReference type="GO" id="GO:0051123">
    <property type="term" value="P:RNA polymerase II preinitiation complex assembly"/>
    <property type="evidence" value="ECO:0007669"/>
    <property type="project" value="TreeGrafter"/>
</dbReference>
<dbReference type="Pfam" id="PF04658">
    <property type="entry name" value="TAFII55_N"/>
    <property type="match status" value="1"/>
</dbReference>
<dbReference type="CDD" id="cd08047">
    <property type="entry name" value="TAF7"/>
    <property type="match status" value="1"/>
</dbReference>
<evidence type="ECO:0000256" key="4">
    <source>
        <dbReference type="ARBA" id="ARBA00023163"/>
    </source>
</evidence>
<feature type="compositionally biased region" description="Acidic residues" evidence="7">
    <location>
        <begin position="71"/>
        <end position="80"/>
    </location>
</feature>
<evidence type="ECO:0000256" key="5">
    <source>
        <dbReference type="ARBA" id="ARBA00023242"/>
    </source>
</evidence>
<dbReference type="PANTHER" id="PTHR12228">
    <property type="entry name" value="TRANSCRIPTION INITIATION FACTOR TFIID 55 KD SUBUNIT-RELATED"/>
    <property type="match status" value="1"/>
</dbReference>